<sequence>MPCSTVSDATLEERTVAAHRLYLTALMRIEALDEADAACVSEQEHVEAEAAHLQTFATLNLFLNELGYVPKGLATRADLALALDCEAAPSGECRGQAHHERRAALLG</sequence>
<dbReference type="RefSeq" id="WP_048464270.1">
    <property type="nucleotide sequence ID" value="NZ_LABX01000098.1"/>
</dbReference>
<organism evidence="1 2">
    <name type="scientific">Methylobacterium aquaticum</name>
    <dbReference type="NCBI Taxonomy" id="270351"/>
    <lineage>
        <taxon>Bacteria</taxon>
        <taxon>Pseudomonadati</taxon>
        <taxon>Pseudomonadota</taxon>
        <taxon>Alphaproteobacteria</taxon>
        <taxon>Hyphomicrobiales</taxon>
        <taxon>Methylobacteriaceae</taxon>
        <taxon>Methylobacterium</taxon>
    </lineage>
</organism>
<accession>A0A0J6SN53</accession>
<dbReference type="EMBL" id="LABX01000098">
    <property type="protein sequence ID" value="KMO34833.1"/>
    <property type="molecule type" value="Genomic_DNA"/>
</dbReference>
<name>A0A0J6SN53_9HYPH</name>
<comment type="caution">
    <text evidence="1">The sequence shown here is derived from an EMBL/GenBank/DDBJ whole genome shotgun (WGS) entry which is preliminary data.</text>
</comment>
<proteinExistence type="predicted"/>
<evidence type="ECO:0000313" key="2">
    <source>
        <dbReference type="Proteomes" id="UP000035929"/>
    </source>
</evidence>
<dbReference type="AlphaFoldDB" id="A0A0J6SN53"/>
<dbReference type="PATRIC" id="fig|270351.6.peg.7680"/>
<dbReference type="Proteomes" id="UP000035929">
    <property type="component" value="Unassembled WGS sequence"/>
</dbReference>
<evidence type="ECO:0000313" key="1">
    <source>
        <dbReference type="EMBL" id="KMO34833.1"/>
    </source>
</evidence>
<protein>
    <submittedName>
        <fullName evidence="1">Uncharacterized protein</fullName>
    </submittedName>
</protein>
<reference evidence="1 2" key="1">
    <citation type="submission" date="2015-03" db="EMBL/GenBank/DDBJ databases">
        <title>Genome sequencing of Methylobacterium aquaticum DSM16371 type strain.</title>
        <authorList>
            <person name="Chaudhry V."/>
            <person name="Patil P.B."/>
        </authorList>
    </citation>
    <scope>NUCLEOTIDE SEQUENCE [LARGE SCALE GENOMIC DNA]</scope>
    <source>
        <strain evidence="1 2">DSM 16371</strain>
    </source>
</reference>
<gene>
    <name evidence="1" type="ORF">VP06_13415</name>
</gene>
<dbReference type="OrthoDB" id="8265257at2"/>